<evidence type="ECO:0000313" key="3">
    <source>
        <dbReference type="EMBL" id="MEF2154775.1"/>
    </source>
</evidence>
<dbReference type="EMBL" id="JAZHBO010000001">
    <property type="protein sequence ID" value="MEF2154775.1"/>
    <property type="molecule type" value="Genomic_DNA"/>
</dbReference>
<comment type="caution">
    <text evidence="3">The sequence shown here is derived from an EMBL/GenBank/DDBJ whole genome shotgun (WGS) entry which is preliminary data.</text>
</comment>
<accession>A0ABU7UXG6</accession>
<comment type="similarity">
    <text evidence="1">Belongs to the RelE toxin family.</text>
</comment>
<name>A0ABU7UXG6_9GAMM</name>
<dbReference type="Proteomes" id="UP001356170">
    <property type="component" value="Unassembled WGS sequence"/>
</dbReference>
<dbReference type="PANTHER" id="PTHR35601">
    <property type="entry name" value="TOXIN RELE"/>
    <property type="match status" value="1"/>
</dbReference>
<proteinExistence type="inferred from homology"/>
<organism evidence="3 4">
    <name type="scientific">Aquilutibacter rugosus</name>
    <dbReference type="NCBI Taxonomy" id="3115820"/>
    <lineage>
        <taxon>Bacteria</taxon>
        <taxon>Pseudomonadati</taxon>
        <taxon>Pseudomonadota</taxon>
        <taxon>Gammaproteobacteria</taxon>
        <taxon>Lysobacterales</taxon>
        <taxon>Lysobacteraceae</taxon>
        <taxon>Aquilutibacter</taxon>
    </lineage>
</organism>
<dbReference type="Gene3D" id="3.30.2310.20">
    <property type="entry name" value="RelE-like"/>
    <property type="match status" value="1"/>
</dbReference>
<sequence>MTYKLEFKESALKEWRKLGETVRLQLKAKLAERLQAPRVPSAALRGTKDVYKTKLRAAGYRLVYQVNDETVTVCVVAIGKRNKNAIYDLALARLGPGKN</sequence>
<evidence type="ECO:0000256" key="1">
    <source>
        <dbReference type="ARBA" id="ARBA00006226"/>
    </source>
</evidence>
<dbReference type="InterPro" id="IPR035093">
    <property type="entry name" value="RelE/ParE_toxin_dom_sf"/>
</dbReference>
<dbReference type="SUPFAM" id="SSF143011">
    <property type="entry name" value="RelE-like"/>
    <property type="match status" value="1"/>
</dbReference>
<protein>
    <submittedName>
        <fullName evidence="3">Type II toxin-antitoxin system RelE/ParE family toxin</fullName>
    </submittedName>
</protein>
<evidence type="ECO:0000256" key="2">
    <source>
        <dbReference type="ARBA" id="ARBA00022649"/>
    </source>
</evidence>
<gene>
    <name evidence="3" type="ORF">V3390_00755</name>
</gene>
<reference evidence="3 4" key="1">
    <citation type="submission" date="2024-01" db="EMBL/GenBank/DDBJ databases">
        <title>Novel species of the genus Luteimonas isolated from rivers.</title>
        <authorList>
            <person name="Lu H."/>
        </authorList>
    </citation>
    <scope>NUCLEOTIDE SEQUENCE [LARGE SCALE GENOMIC DNA]</scope>
    <source>
        <strain evidence="3 4">FXH3W</strain>
    </source>
</reference>
<dbReference type="PANTHER" id="PTHR35601:SF1">
    <property type="entry name" value="TOXIN RELE"/>
    <property type="match status" value="1"/>
</dbReference>
<dbReference type="RefSeq" id="WP_331702936.1">
    <property type="nucleotide sequence ID" value="NZ_JAZHBO010000001.1"/>
</dbReference>
<keyword evidence="4" id="KW-1185">Reference proteome</keyword>
<keyword evidence="2" id="KW-1277">Toxin-antitoxin system</keyword>
<dbReference type="NCBIfam" id="TIGR02385">
    <property type="entry name" value="RelE_StbE"/>
    <property type="match status" value="1"/>
</dbReference>
<evidence type="ECO:0000313" key="4">
    <source>
        <dbReference type="Proteomes" id="UP001356170"/>
    </source>
</evidence>
<dbReference type="Pfam" id="PF05016">
    <property type="entry name" value="ParE_toxin"/>
    <property type="match status" value="1"/>
</dbReference>
<dbReference type="InterPro" id="IPR007712">
    <property type="entry name" value="RelE/ParE_toxin"/>
</dbReference>